<dbReference type="HOGENOM" id="CLU_070168_0_0_1"/>
<organism evidence="2">
    <name type="scientific">Caenorhabditis remanei</name>
    <name type="common">Caenorhabditis vulgaris</name>
    <dbReference type="NCBI Taxonomy" id="31234"/>
    <lineage>
        <taxon>Eukaryota</taxon>
        <taxon>Metazoa</taxon>
        <taxon>Ecdysozoa</taxon>
        <taxon>Nematoda</taxon>
        <taxon>Chromadorea</taxon>
        <taxon>Rhabditida</taxon>
        <taxon>Rhabditina</taxon>
        <taxon>Rhabditomorpha</taxon>
        <taxon>Rhabditoidea</taxon>
        <taxon>Rhabditidae</taxon>
        <taxon>Peloderinae</taxon>
        <taxon>Caenorhabditis</taxon>
    </lineage>
</organism>
<proteinExistence type="predicted"/>
<keyword evidence="2" id="KW-1185">Reference proteome</keyword>
<sequence>MVMIQIIRLSGFSMSILAKVLQNFRVNKSPVEAFEKCFNVYLKNDDAVSNKTTVSIFDSVSGRLASDINVNKSFEEVFEKCFNVFLNGSNIQDVGLYHVPKFLCETDRSDGFKLNISNLITNCVIGDKFDSFIRFVNLDNLEHISLSFDDRRNQSEEQFMMLEKPAIINCKGLDLIIAPPVSPINYYTGLRNQTLVLDNDDFHVDELRMLIELQVTFPVEIPGGSTDKPGIGIRIDDKRDLVLYNGEYQVEGRAYPSLKMEVIASGSEKKNGDSEPDVSA</sequence>
<dbReference type="FunCoup" id="E3N1Z8">
    <property type="interactions" value="418"/>
</dbReference>
<accession>E3N1Z8</accession>
<name>E3N1Z8_CAERE</name>
<dbReference type="Proteomes" id="UP000008281">
    <property type="component" value="Unassembled WGS sequence"/>
</dbReference>
<dbReference type="AlphaFoldDB" id="E3N1Z8"/>
<evidence type="ECO:0000313" key="2">
    <source>
        <dbReference type="Proteomes" id="UP000008281"/>
    </source>
</evidence>
<evidence type="ECO:0000313" key="1">
    <source>
        <dbReference type="EMBL" id="EFO83951.1"/>
    </source>
</evidence>
<dbReference type="EMBL" id="DS268511">
    <property type="protein sequence ID" value="EFO83951.1"/>
    <property type="molecule type" value="Genomic_DNA"/>
</dbReference>
<evidence type="ECO:0008006" key="3">
    <source>
        <dbReference type="Google" id="ProtNLM"/>
    </source>
</evidence>
<protein>
    <recommendedName>
        <fullName evidence="3">DUF38 domain-containing protein</fullName>
    </recommendedName>
</protein>
<gene>
    <name evidence="1" type="ORF">CRE_17425</name>
</gene>
<dbReference type="InParanoid" id="E3N1Z8"/>
<reference evidence="1" key="1">
    <citation type="submission" date="2007-07" db="EMBL/GenBank/DDBJ databases">
        <title>PCAP assembly of the Caenorhabditis remanei genome.</title>
        <authorList>
            <consortium name="The Caenorhabditis remanei Sequencing Consortium"/>
            <person name="Wilson R.K."/>
        </authorList>
    </citation>
    <scope>NUCLEOTIDE SEQUENCE [LARGE SCALE GENOMIC DNA]</scope>
    <source>
        <strain evidence="1">PB4641</strain>
    </source>
</reference>